<dbReference type="Proteomes" id="UP001073227">
    <property type="component" value="Unassembled WGS sequence"/>
</dbReference>
<comment type="caution">
    <text evidence="1">The sequence shown here is derived from an EMBL/GenBank/DDBJ whole genome shotgun (WGS) entry which is preliminary data.</text>
</comment>
<accession>A0ABT3ZD03</accession>
<keyword evidence="2" id="KW-1185">Reference proteome</keyword>
<evidence type="ECO:0000313" key="1">
    <source>
        <dbReference type="EMBL" id="MCY0149685.1"/>
    </source>
</evidence>
<dbReference type="EMBL" id="JAOVZR010000001">
    <property type="protein sequence ID" value="MCY0149685.1"/>
    <property type="molecule type" value="Genomic_DNA"/>
</dbReference>
<proteinExistence type="predicted"/>
<dbReference type="RefSeq" id="WP_267655132.1">
    <property type="nucleotide sequence ID" value="NZ_JAOVZR010000001.1"/>
</dbReference>
<evidence type="ECO:0000313" key="2">
    <source>
        <dbReference type="Proteomes" id="UP001073227"/>
    </source>
</evidence>
<organism evidence="1 2">
    <name type="scientific">Hoeflea algicola</name>
    <dbReference type="NCBI Taxonomy" id="2983763"/>
    <lineage>
        <taxon>Bacteria</taxon>
        <taxon>Pseudomonadati</taxon>
        <taxon>Pseudomonadota</taxon>
        <taxon>Alphaproteobacteria</taxon>
        <taxon>Hyphomicrobiales</taxon>
        <taxon>Rhizobiaceae</taxon>
        <taxon>Hoeflea</taxon>
    </lineage>
</organism>
<reference evidence="1" key="1">
    <citation type="submission" date="2022-10" db="EMBL/GenBank/DDBJ databases">
        <title>Hoeflea sp. G2-23, isolated from marine algae.</title>
        <authorList>
            <person name="Kristyanto S."/>
            <person name="Kim J.M."/>
            <person name="Jeon C.O."/>
        </authorList>
    </citation>
    <scope>NUCLEOTIDE SEQUENCE</scope>
    <source>
        <strain evidence="1">G2-23</strain>
    </source>
</reference>
<name>A0ABT3ZD03_9HYPH</name>
<gene>
    <name evidence="1" type="ORF">OEG84_18720</name>
</gene>
<sequence>MTSTTPPKLAMITGVTVRVHTALRIVRHAGPCLGKSMSVNEASS</sequence>
<protein>
    <submittedName>
        <fullName evidence="1">Uncharacterized protein</fullName>
    </submittedName>
</protein>